<dbReference type="PROSITE" id="PS51186">
    <property type="entry name" value="GNAT"/>
    <property type="match status" value="1"/>
</dbReference>
<dbReference type="AlphaFoldDB" id="A0A168KK38"/>
<accession>A0A168KK38</accession>
<gene>
    <name evidence="2" type="primary">ABSGL_00092.1 scaffold 163</name>
</gene>
<dbReference type="SUPFAM" id="SSF55729">
    <property type="entry name" value="Acyl-CoA N-acyltransferases (Nat)"/>
    <property type="match status" value="1"/>
</dbReference>
<sequence length="273" mass="31604">MAATTLVQDNYISFMNPRNPGHQQSNLHCRMRFYDETGFISFVNESMERFHKLGLQPRYSIDELATPSLATLTRWFENLGKRNSGFNFEYDTDIIMACSFEQFKTVFQKKQEKRQEDVGTAPIKATLSDVEDLTQMIGTTFGYGSGDDLNWLRYKLTNQIKDHQTSIYAIEATTEFLHQQQPNRRFKSVTILNSPDGLPHLMHVNLCGTHPTHQHQGLALRCLEHALHMELKCGQTAYLEVYDEIKHAQRMYERLGFTIQGTLDYLTVTHSLR</sequence>
<dbReference type="InterPro" id="IPR016181">
    <property type="entry name" value="Acyl_CoA_acyltransferase"/>
</dbReference>
<dbReference type="InterPro" id="IPR000182">
    <property type="entry name" value="GNAT_dom"/>
</dbReference>
<dbReference type="OrthoDB" id="2744543at2759"/>
<dbReference type="Gene3D" id="3.40.630.30">
    <property type="match status" value="1"/>
</dbReference>
<organism evidence="2">
    <name type="scientific">Absidia glauca</name>
    <name type="common">Pin mould</name>
    <dbReference type="NCBI Taxonomy" id="4829"/>
    <lineage>
        <taxon>Eukaryota</taxon>
        <taxon>Fungi</taxon>
        <taxon>Fungi incertae sedis</taxon>
        <taxon>Mucoromycota</taxon>
        <taxon>Mucoromycotina</taxon>
        <taxon>Mucoromycetes</taxon>
        <taxon>Mucorales</taxon>
        <taxon>Cunninghamellaceae</taxon>
        <taxon>Absidia</taxon>
    </lineage>
</organism>
<evidence type="ECO:0000313" key="2">
    <source>
        <dbReference type="EMBL" id="SAL94806.1"/>
    </source>
</evidence>
<evidence type="ECO:0000313" key="3">
    <source>
        <dbReference type="Proteomes" id="UP000078561"/>
    </source>
</evidence>
<keyword evidence="3" id="KW-1185">Reference proteome</keyword>
<proteinExistence type="predicted"/>
<name>A0A168KK38_ABSGL</name>
<protein>
    <recommendedName>
        <fullName evidence="1">N-acetyltransferase domain-containing protein</fullName>
    </recommendedName>
</protein>
<dbReference type="InParanoid" id="A0A168KK38"/>
<feature type="domain" description="N-acetyltransferase" evidence="1">
    <location>
        <begin position="118"/>
        <end position="273"/>
    </location>
</feature>
<dbReference type="GO" id="GO:0016747">
    <property type="term" value="F:acyltransferase activity, transferring groups other than amino-acyl groups"/>
    <property type="evidence" value="ECO:0007669"/>
    <property type="project" value="InterPro"/>
</dbReference>
<dbReference type="Proteomes" id="UP000078561">
    <property type="component" value="Unassembled WGS sequence"/>
</dbReference>
<reference evidence="2" key="1">
    <citation type="submission" date="2016-04" db="EMBL/GenBank/DDBJ databases">
        <authorList>
            <person name="Evans L.H."/>
            <person name="Alamgir A."/>
            <person name="Owens N."/>
            <person name="Weber N.D."/>
            <person name="Virtaneva K."/>
            <person name="Barbian K."/>
            <person name="Babar A."/>
            <person name="Rosenke K."/>
        </authorList>
    </citation>
    <scope>NUCLEOTIDE SEQUENCE [LARGE SCALE GENOMIC DNA]</scope>
    <source>
        <strain evidence="2">CBS 101.48</strain>
    </source>
</reference>
<evidence type="ECO:0000259" key="1">
    <source>
        <dbReference type="PROSITE" id="PS51186"/>
    </source>
</evidence>
<dbReference type="Pfam" id="PF00583">
    <property type="entry name" value="Acetyltransf_1"/>
    <property type="match status" value="1"/>
</dbReference>
<dbReference type="EMBL" id="LT549944">
    <property type="protein sequence ID" value="SAL94806.1"/>
    <property type="molecule type" value="Genomic_DNA"/>
</dbReference>